<dbReference type="AlphaFoldDB" id="A0AAV7PNB5"/>
<accession>A0AAV7PNB5</accession>
<proteinExistence type="predicted"/>
<keyword evidence="2" id="KW-1185">Reference proteome</keyword>
<organism evidence="1 2">
    <name type="scientific">Pleurodeles waltl</name>
    <name type="common">Iberian ribbed newt</name>
    <dbReference type="NCBI Taxonomy" id="8319"/>
    <lineage>
        <taxon>Eukaryota</taxon>
        <taxon>Metazoa</taxon>
        <taxon>Chordata</taxon>
        <taxon>Craniata</taxon>
        <taxon>Vertebrata</taxon>
        <taxon>Euteleostomi</taxon>
        <taxon>Amphibia</taxon>
        <taxon>Batrachia</taxon>
        <taxon>Caudata</taxon>
        <taxon>Salamandroidea</taxon>
        <taxon>Salamandridae</taxon>
        <taxon>Pleurodelinae</taxon>
        <taxon>Pleurodeles</taxon>
    </lineage>
</organism>
<name>A0AAV7PNB5_PLEWA</name>
<protein>
    <recommendedName>
        <fullName evidence="3">Secreted protein</fullName>
    </recommendedName>
</protein>
<dbReference type="EMBL" id="JANPWB010000011">
    <property type="protein sequence ID" value="KAJ1126920.1"/>
    <property type="molecule type" value="Genomic_DNA"/>
</dbReference>
<evidence type="ECO:0000313" key="2">
    <source>
        <dbReference type="Proteomes" id="UP001066276"/>
    </source>
</evidence>
<evidence type="ECO:0008006" key="3">
    <source>
        <dbReference type="Google" id="ProtNLM"/>
    </source>
</evidence>
<evidence type="ECO:0000313" key="1">
    <source>
        <dbReference type="EMBL" id="KAJ1126920.1"/>
    </source>
</evidence>
<sequence length="80" mass="9004">MFPRDFTCMFSVVGLLRGLRPGALNKEEAWPGDYSGPATHYGNRAERARNIKGRIQPRRQEINTSRVFISVIVARPATCV</sequence>
<reference evidence="1" key="1">
    <citation type="journal article" date="2022" name="bioRxiv">
        <title>Sequencing and chromosome-scale assembly of the giantPleurodeles waltlgenome.</title>
        <authorList>
            <person name="Brown T."/>
            <person name="Elewa A."/>
            <person name="Iarovenko S."/>
            <person name="Subramanian E."/>
            <person name="Araus A.J."/>
            <person name="Petzold A."/>
            <person name="Susuki M."/>
            <person name="Suzuki K.-i.T."/>
            <person name="Hayashi T."/>
            <person name="Toyoda A."/>
            <person name="Oliveira C."/>
            <person name="Osipova E."/>
            <person name="Leigh N.D."/>
            <person name="Simon A."/>
            <person name="Yun M.H."/>
        </authorList>
    </citation>
    <scope>NUCLEOTIDE SEQUENCE</scope>
    <source>
        <strain evidence="1">20211129_DDA</strain>
        <tissue evidence="1">Liver</tissue>
    </source>
</reference>
<comment type="caution">
    <text evidence="1">The sequence shown here is derived from an EMBL/GenBank/DDBJ whole genome shotgun (WGS) entry which is preliminary data.</text>
</comment>
<dbReference type="Proteomes" id="UP001066276">
    <property type="component" value="Chromosome 7"/>
</dbReference>
<gene>
    <name evidence="1" type="ORF">NDU88_005326</name>
</gene>